<dbReference type="Gene3D" id="3.40.630.30">
    <property type="match status" value="1"/>
</dbReference>
<comment type="caution">
    <text evidence="2">The sequence shown here is derived from an EMBL/GenBank/DDBJ whole genome shotgun (WGS) entry which is preliminary data.</text>
</comment>
<gene>
    <name evidence="2" type="primary">aac(2')-Ie</name>
    <name evidence="2" type="ORF">GCM10009737_27540</name>
</gene>
<dbReference type="Proteomes" id="UP001501612">
    <property type="component" value="Unassembled WGS sequence"/>
</dbReference>
<protein>
    <submittedName>
        <fullName evidence="2">Aminoglycoside N-acetyltransferase AAC(2')-Ie</fullName>
    </submittedName>
</protein>
<evidence type="ECO:0000313" key="3">
    <source>
        <dbReference type="Proteomes" id="UP001501612"/>
    </source>
</evidence>
<dbReference type="SUPFAM" id="SSF55729">
    <property type="entry name" value="Acyl-CoA N-acyltransferases (Nat)"/>
    <property type="match status" value="1"/>
</dbReference>
<dbReference type="PROSITE" id="PS51186">
    <property type="entry name" value="GNAT"/>
    <property type="match status" value="1"/>
</dbReference>
<feature type="domain" description="N-acetyltransferase" evidence="1">
    <location>
        <begin position="11"/>
        <end position="156"/>
    </location>
</feature>
<evidence type="ECO:0000313" key="2">
    <source>
        <dbReference type="EMBL" id="GAA1924340.1"/>
    </source>
</evidence>
<organism evidence="2 3">
    <name type="scientific">Nocardioides lentus</name>
    <dbReference type="NCBI Taxonomy" id="338077"/>
    <lineage>
        <taxon>Bacteria</taxon>
        <taxon>Bacillati</taxon>
        <taxon>Actinomycetota</taxon>
        <taxon>Actinomycetes</taxon>
        <taxon>Propionibacteriales</taxon>
        <taxon>Nocardioidaceae</taxon>
        <taxon>Nocardioides</taxon>
    </lineage>
</organism>
<dbReference type="EMBL" id="BAAAMY010000006">
    <property type="protein sequence ID" value="GAA1924340.1"/>
    <property type="molecule type" value="Genomic_DNA"/>
</dbReference>
<dbReference type="InterPro" id="IPR000182">
    <property type="entry name" value="GNAT_dom"/>
</dbReference>
<dbReference type="InterPro" id="IPR016181">
    <property type="entry name" value="Acyl_CoA_acyltransferase"/>
</dbReference>
<dbReference type="Pfam" id="PF00583">
    <property type="entry name" value="Acetyltransf_1"/>
    <property type="match status" value="1"/>
</dbReference>
<evidence type="ECO:0000259" key="1">
    <source>
        <dbReference type="PROSITE" id="PS51186"/>
    </source>
</evidence>
<reference evidence="3" key="1">
    <citation type="journal article" date="2019" name="Int. J. Syst. Evol. Microbiol.">
        <title>The Global Catalogue of Microorganisms (GCM) 10K type strain sequencing project: providing services to taxonomists for standard genome sequencing and annotation.</title>
        <authorList>
            <consortium name="The Broad Institute Genomics Platform"/>
            <consortium name="The Broad Institute Genome Sequencing Center for Infectious Disease"/>
            <person name="Wu L."/>
            <person name="Ma J."/>
        </authorList>
    </citation>
    <scope>NUCLEOTIDE SEQUENCE [LARGE SCALE GENOMIC DNA]</scope>
    <source>
        <strain evidence="3">JCM 14046</strain>
    </source>
</reference>
<dbReference type="RefSeq" id="WP_344008122.1">
    <property type="nucleotide sequence ID" value="NZ_BAAAMY010000006.1"/>
</dbReference>
<proteinExistence type="predicted"/>
<accession>A0ABP5AYD2</accession>
<keyword evidence="3" id="KW-1185">Reference proteome</keyword>
<name>A0ABP5AYD2_9ACTN</name>
<sequence length="185" mass="20165">MAGTTLKQRTCATADLGPVQLAGVRALLVDAFAGDPDGDFDDHDWDHALGGHHVLVWDDGYVVGHAAVVRRHLVHGSRTLRCGYVEAVVVRADRRRRGIGERLMAEVERLLGGYDLGALGATDEGRLLYERRGWRSWRGRLSALTPDGVVATPDDQGSVMVRPGPGAELDLDGELTCDWRSGDLW</sequence>